<feature type="region of interest" description="Disordered" evidence="5">
    <location>
        <begin position="106"/>
        <end position="170"/>
    </location>
</feature>
<dbReference type="SUPFAM" id="SSF56112">
    <property type="entry name" value="Protein kinase-like (PK-like)"/>
    <property type="match status" value="1"/>
</dbReference>
<keyword evidence="3" id="KW-0418">Kinase</keyword>
<keyword evidence="1" id="KW-0808">Transferase</keyword>
<feature type="region of interest" description="Disordered" evidence="5">
    <location>
        <begin position="17"/>
        <end position="38"/>
    </location>
</feature>
<reference evidence="8" key="1">
    <citation type="submission" date="2025-08" db="UniProtKB">
        <authorList>
            <consortium name="RefSeq"/>
        </authorList>
    </citation>
    <scope>IDENTIFICATION</scope>
</reference>
<feature type="compositionally biased region" description="Basic and acidic residues" evidence="5">
    <location>
        <begin position="240"/>
        <end position="254"/>
    </location>
</feature>
<dbReference type="InterPro" id="IPR011009">
    <property type="entry name" value="Kinase-like_dom_sf"/>
</dbReference>
<dbReference type="PROSITE" id="PS50011">
    <property type="entry name" value="PROTEIN_KINASE_DOM"/>
    <property type="match status" value="1"/>
</dbReference>
<dbReference type="InterPro" id="IPR051681">
    <property type="entry name" value="Ser/Thr_Kinases-Pseudokinases"/>
</dbReference>
<feature type="domain" description="Protein kinase" evidence="6">
    <location>
        <begin position="693"/>
        <end position="965"/>
    </location>
</feature>
<keyword evidence="2" id="KW-0547">Nucleotide-binding</keyword>
<name>A0ABM0JLR4_APLCA</name>
<gene>
    <name evidence="8" type="primary">LOC101845767</name>
</gene>
<dbReference type="Gene3D" id="1.10.510.10">
    <property type="entry name" value="Transferase(Phosphotransferase) domain 1"/>
    <property type="match status" value="1"/>
</dbReference>
<evidence type="ECO:0000313" key="8">
    <source>
        <dbReference type="RefSeq" id="XP_005096646.2"/>
    </source>
</evidence>
<evidence type="ECO:0000313" key="7">
    <source>
        <dbReference type="Proteomes" id="UP000694888"/>
    </source>
</evidence>
<accession>A0ABM0JLR4</accession>
<feature type="region of interest" description="Disordered" evidence="5">
    <location>
        <begin position="228"/>
        <end position="317"/>
    </location>
</feature>
<evidence type="ECO:0000256" key="1">
    <source>
        <dbReference type="ARBA" id="ARBA00022679"/>
    </source>
</evidence>
<dbReference type="Proteomes" id="UP000694888">
    <property type="component" value="Unplaced"/>
</dbReference>
<evidence type="ECO:0000259" key="6">
    <source>
        <dbReference type="PROSITE" id="PS50011"/>
    </source>
</evidence>
<proteinExistence type="predicted"/>
<organism evidence="7 8">
    <name type="scientific">Aplysia californica</name>
    <name type="common">California sea hare</name>
    <dbReference type="NCBI Taxonomy" id="6500"/>
    <lineage>
        <taxon>Eukaryota</taxon>
        <taxon>Metazoa</taxon>
        <taxon>Spiralia</taxon>
        <taxon>Lophotrochozoa</taxon>
        <taxon>Mollusca</taxon>
        <taxon>Gastropoda</taxon>
        <taxon>Heterobranchia</taxon>
        <taxon>Euthyneura</taxon>
        <taxon>Tectipleura</taxon>
        <taxon>Aplysiida</taxon>
        <taxon>Aplysioidea</taxon>
        <taxon>Aplysiidae</taxon>
        <taxon>Aplysia</taxon>
    </lineage>
</organism>
<dbReference type="InterPro" id="IPR000719">
    <property type="entry name" value="Prot_kinase_dom"/>
</dbReference>
<keyword evidence="7" id="KW-1185">Reference proteome</keyword>
<evidence type="ECO:0000256" key="3">
    <source>
        <dbReference type="ARBA" id="ARBA00022777"/>
    </source>
</evidence>
<dbReference type="PANTHER" id="PTHR44329:SF288">
    <property type="entry name" value="MITOGEN-ACTIVATED PROTEIN KINASE KINASE KINASE 20"/>
    <property type="match status" value="1"/>
</dbReference>
<feature type="compositionally biased region" description="Basic and acidic residues" evidence="5">
    <location>
        <begin position="120"/>
        <end position="129"/>
    </location>
</feature>
<evidence type="ECO:0000256" key="4">
    <source>
        <dbReference type="ARBA" id="ARBA00022840"/>
    </source>
</evidence>
<evidence type="ECO:0000256" key="2">
    <source>
        <dbReference type="ARBA" id="ARBA00022741"/>
    </source>
</evidence>
<evidence type="ECO:0000256" key="5">
    <source>
        <dbReference type="SAM" id="MobiDB-lite"/>
    </source>
</evidence>
<dbReference type="PANTHER" id="PTHR44329">
    <property type="entry name" value="SERINE/THREONINE-PROTEIN KINASE TNNI3K-RELATED"/>
    <property type="match status" value="1"/>
</dbReference>
<dbReference type="RefSeq" id="XP_005096646.2">
    <property type="nucleotide sequence ID" value="XM_005096589.3"/>
</dbReference>
<dbReference type="Pfam" id="PF00069">
    <property type="entry name" value="Pkinase"/>
    <property type="match status" value="1"/>
</dbReference>
<feature type="compositionally biased region" description="Low complexity" evidence="5">
    <location>
        <begin position="152"/>
        <end position="170"/>
    </location>
</feature>
<dbReference type="GeneID" id="101845767"/>
<protein>
    <submittedName>
        <fullName evidence="8">Uncharacterized protein LOC101845767</fullName>
    </submittedName>
</protein>
<sequence>MNGTGPKRLPGHILARGEELRRRPFPTGPPSTQPMHFSNGVCQDQGVSSKFVPISRPADRRLLTHFKTIDKDESEMFEESDPGPAKILDAGCLREQSPAGQTALGHLSLSGKLRSPPLDSGRDLFKSGESESSSDPSCFTGPGRVLDREPVSSVSSFSSSDASKSCSDQSVRTEVDFADMEKPEGQGGALDLNVTGRDVGPACNGFRKNFVSQKMENSTKCNDCLEMSGHSAPGSVTSGNKERDGIVGHERSAAGEENIGKSPSPCRAASEDSACSQEDRMLSEKGKQARERYQSSGYGTGSRGTGDESPGSKNLSDGLQDLVFAEPFEASVDLTTVADDKEMSLGQRSQVYVDGERRARPLLKGLKRDSVMASPESSVTLGKPNAARSDESFAVQHEVCHHQGPFSAIQKHSTEASLAQTSDSDSSSFFISERELEDSNSSENSCQLATIDVKGHREPRETCNVEPLLHQVGVFCDKNSVPKPPTLKNGRCASSDLREQLKSLGNAQTNKVLLTIEEGDISKKVESIQELLKLISCPSSSSLPFDASPDMDVAKLFPSGCSSVGYPAGLYTLNMNISGKLNRTKRCEDIVCVDKSCQEIKGRLKVLENPHLGQLDEEQKDLLLSMYDHCLECGELKCPFYWCKRVPSSVSSDDNEATRLLFVKECVEGFVDWSALPTSAGPQFIKLDSSVPYDKMPDVGEEWMPLCRISSRSRAMLAQPIGLLNDGNLWYTSLVPLGEKETLDWQLKLYSKLRDLRHDNFVKLLWVASMENSEDSDDLGILVCSRFVVGQSLHEYVQSEPFSVRSATSVLLQLSSAAQHLHTLGIVYLNWTSSNVLLSETTQSRVLLTNFSASVLMEEEVDLGYLPCVLPKHLSPPELLSGDATMSERSDMWGLACLLMELLVGKPVWHHCRHEEPHILEQEMREFKAPMIPVGIPKLVVPVFEACWKVNPLERPAMRKLQSLLLYCFQQADATVCRFESVCGAS</sequence>
<keyword evidence="4" id="KW-0067">ATP-binding</keyword>
<feature type="compositionally biased region" description="Basic and acidic residues" evidence="5">
    <location>
        <begin position="277"/>
        <end position="293"/>
    </location>
</feature>